<dbReference type="Pfam" id="PF00466">
    <property type="entry name" value="Ribosomal_L10"/>
    <property type="match status" value="1"/>
</dbReference>
<keyword evidence="5 6" id="KW-0539">Nucleus</keyword>
<dbReference type="SUPFAM" id="SSF160369">
    <property type="entry name" value="Ribosomal protein L10-like"/>
    <property type="match status" value="1"/>
</dbReference>
<dbReference type="Gene3D" id="3.90.105.20">
    <property type="match status" value="1"/>
</dbReference>
<dbReference type="PANTHER" id="PTHR45841">
    <property type="entry name" value="MRNA TURNOVER PROTEIN 4 MRTO4"/>
    <property type="match status" value="1"/>
</dbReference>
<dbReference type="GO" id="GO:0005730">
    <property type="term" value="C:nucleolus"/>
    <property type="evidence" value="ECO:0007669"/>
    <property type="project" value="UniProtKB-SubCell"/>
</dbReference>
<dbReference type="InterPro" id="IPR051742">
    <property type="entry name" value="Ribosome_Assembly_uL10"/>
</dbReference>
<dbReference type="GO" id="GO:0030687">
    <property type="term" value="C:preribosome, large subunit precursor"/>
    <property type="evidence" value="ECO:0007669"/>
    <property type="project" value="TreeGrafter"/>
</dbReference>
<dbReference type="GO" id="GO:0000027">
    <property type="term" value="P:ribosomal large subunit assembly"/>
    <property type="evidence" value="ECO:0007669"/>
    <property type="project" value="InterPro"/>
</dbReference>
<dbReference type="GO" id="GO:0003723">
    <property type="term" value="F:RNA binding"/>
    <property type="evidence" value="ECO:0007669"/>
    <property type="project" value="TreeGrafter"/>
</dbReference>
<protein>
    <recommendedName>
        <fullName evidence="6">Ribosome assembly factor mrt4</fullName>
    </recommendedName>
</protein>
<dbReference type="Proteomes" id="UP001217918">
    <property type="component" value="Unassembled WGS sequence"/>
</dbReference>
<dbReference type="InterPro" id="IPR040637">
    <property type="entry name" value="Ribosomal_uL10-like_insert"/>
</dbReference>
<accession>A0AAD9MH09</accession>
<dbReference type="GO" id="GO:0006364">
    <property type="term" value="P:rRNA processing"/>
    <property type="evidence" value="ECO:0007669"/>
    <property type="project" value="TreeGrafter"/>
</dbReference>
<dbReference type="AlphaFoldDB" id="A0AAD9MH09"/>
<name>A0AAD9MH09_9PEZI</name>
<evidence type="ECO:0000256" key="2">
    <source>
        <dbReference type="ARBA" id="ARBA00008889"/>
    </source>
</evidence>
<gene>
    <name evidence="8" type="ORF">P8C59_008569</name>
</gene>
<dbReference type="InterPro" id="IPR043164">
    <property type="entry name" value="Ribosomal_uL10-like_insert_sf"/>
</dbReference>
<comment type="subcellular location">
    <subcellularLocation>
        <location evidence="6">Cytoplasm</location>
    </subcellularLocation>
    <subcellularLocation>
        <location evidence="6">Nucleus</location>
        <location evidence="6">Nucleolus</location>
    </subcellularLocation>
</comment>
<comment type="function">
    <text evidence="1 6">Component of the ribosome assembly machinery. Nuclear paralog of the ribosomal protein P0, it binds pre-60S subunits at an early stage of assembly in the nucleolus, and is replaced by P0 in cytoplasmic pre-60S subunits and mature 80S ribosomes.</text>
</comment>
<dbReference type="PANTHER" id="PTHR45841:SF1">
    <property type="entry name" value="MRNA TURNOVER PROTEIN 4 HOMOLOG"/>
    <property type="match status" value="1"/>
</dbReference>
<dbReference type="InterPro" id="IPR043141">
    <property type="entry name" value="Ribosomal_uL10-like_sf"/>
</dbReference>
<dbReference type="GO" id="GO:0000956">
    <property type="term" value="P:nuclear-transcribed mRNA catabolic process"/>
    <property type="evidence" value="ECO:0007669"/>
    <property type="project" value="TreeGrafter"/>
</dbReference>
<keyword evidence="6" id="KW-0690">Ribosome biogenesis</keyword>
<comment type="caution">
    <text evidence="8">The sequence shown here is derived from an EMBL/GenBank/DDBJ whole genome shotgun (WGS) entry which is preliminary data.</text>
</comment>
<dbReference type="Gene3D" id="3.30.70.1730">
    <property type="match status" value="1"/>
</dbReference>
<keyword evidence="9" id="KW-1185">Reference proteome</keyword>
<evidence type="ECO:0000256" key="1">
    <source>
        <dbReference type="ARBA" id="ARBA00004046"/>
    </source>
</evidence>
<evidence type="ECO:0000256" key="4">
    <source>
        <dbReference type="ARBA" id="ARBA00022490"/>
    </source>
</evidence>
<dbReference type="InterPro" id="IPR001790">
    <property type="entry name" value="Ribosomal_uL10"/>
</dbReference>
<evidence type="ECO:0000256" key="3">
    <source>
        <dbReference type="ARBA" id="ARBA00011117"/>
    </source>
</evidence>
<dbReference type="FunFam" id="3.30.70.1730:FF:000005">
    <property type="entry name" value="Ribosome assembly factor mrt4"/>
    <property type="match status" value="1"/>
</dbReference>
<dbReference type="EMBL" id="JAQQPM010000008">
    <property type="protein sequence ID" value="KAK2074355.1"/>
    <property type="molecule type" value="Genomic_DNA"/>
</dbReference>
<keyword evidence="4 6" id="KW-0963">Cytoplasm</keyword>
<feature type="domain" description="Large ribosomal subunit protein uL10-like insertion" evidence="7">
    <location>
        <begin position="125"/>
        <end position="213"/>
    </location>
</feature>
<sequence>MPKSKRAKVYHLTKVTRKPRERKENLIENIRQCIPKYKHCFVLSVDNMRNTHLKDVRHELMDSRLFFGKTKLMAVALGATPSEAQADGIDRLTPYLRGTVGLLFTDRAPGAVTAYFDALAPVDFARAGAVAPRAFAVPSGPLFATGGSVLPEHDVPMAPTLEPELRRLGMPTRLLRGRVVLGDEEGRGDPYTVCRTGDVLDSRQTRLLKLFDVCMSEFRVRVVAHWTAETGEMTVVDGKAAGSYAEEEMDEDT</sequence>
<reference evidence="8" key="1">
    <citation type="journal article" date="2023" name="Mol. Plant Microbe Interact.">
        <title>Elucidating the Obligate Nature and Biological Capacity of an Invasive Fungal Corn Pathogen.</title>
        <authorList>
            <person name="MacCready J.S."/>
            <person name="Roggenkamp E.M."/>
            <person name="Gdanetz K."/>
            <person name="Chilvers M.I."/>
        </authorList>
    </citation>
    <scope>NUCLEOTIDE SEQUENCE</scope>
    <source>
        <strain evidence="8">PM02</strain>
    </source>
</reference>
<evidence type="ECO:0000256" key="5">
    <source>
        <dbReference type="ARBA" id="ARBA00023242"/>
    </source>
</evidence>
<dbReference type="Pfam" id="PF17777">
    <property type="entry name" value="RL10P_insert"/>
    <property type="match status" value="1"/>
</dbReference>
<organism evidence="8 9">
    <name type="scientific">Phyllachora maydis</name>
    <dbReference type="NCBI Taxonomy" id="1825666"/>
    <lineage>
        <taxon>Eukaryota</taxon>
        <taxon>Fungi</taxon>
        <taxon>Dikarya</taxon>
        <taxon>Ascomycota</taxon>
        <taxon>Pezizomycotina</taxon>
        <taxon>Sordariomycetes</taxon>
        <taxon>Sordariomycetidae</taxon>
        <taxon>Phyllachorales</taxon>
        <taxon>Phyllachoraceae</taxon>
        <taxon>Phyllachora</taxon>
    </lineage>
</organism>
<dbReference type="FunFam" id="3.90.105.20:FF:000003">
    <property type="entry name" value="Ribosome assembly factor mrt4"/>
    <property type="match status" value="1"/>
</dbReference>
<evidence type="ECO:0000313" key="8">
    <source>
        <dbReference type="EMBL" id="KAK2074355.1"/>
    </source>
</evidence>
<evidence type="ECO:0000313" key="9">
    <source>
        <dbReference type="Proteomes" id="UP001217918"/>
    </source>
</evidence>
<evidence type="ECO:0000259" key="7">
    <source>
        <dbReference type="Pfam" id="PF17777"/>
    </source>
</evidence>
<evidence type="ECO:0000256" key="6">
    <source>
        <dbReference type="RuleBase" id="RU364039"/>
    </source>
</evidence>
<comment type="subunit">
    <text evidence="3 6">Associates with the pre-60S ribosomal particle.</text>
</comment>
<dbReference type="CDD" id="cd05796">
    <property type="entry name" value="Ribosomal_P0_like"/>
    <property type="match status" value="1"/>
</dbReference>
<proteinExistence type="inferred from homology"/>
<dbReference type="InterPro" id="IPR033867">
    <property type="entry name" value="Mrt4"/>
</dbReference>
<comment type="similarity">
    <text evidence="2 6">Belongs to the universal ribosomal protein uL10 family.</text>
</comment>
<dbReference type="GO" id="GO:0005737">
    <property type="term" value="C:cytoplasm"/>
    <property type="evidence" value="ECO:0007669"/>
    <property type="project" value="UniProtKB-SubCell"/>
</dbReference>